<evidence type="ECO:0000313" key="2">
    <source>
        <dbReference type="Proteomes" id="UP000199437"/>
    </source>
</evidence>
<dbReference type="Proteomes" id="UP000199437">
    <property type="component" value="Unassembled WGS sequence"/>
</dbReference>
<dbReference type="Gene3D" id="3.10.129.10">
    <property type="entry name" value="Hotdog Thioesterase"/>
    <property type="match status" value="1"/>
</dbReference>
<proteinExistence type="predicted"/>
<sequence length="142" mass="16256">MNIYPPFLGAGIRLSYISKDFRKAVVTMKLRWWNRNLVGVHFGGSLMSMSDAFYMLLILQNLGKGYIVWDKASCIQFKKPGKGKVTCVFEIGDEILERIKQEVEANGKTEIELPLEITDEEGDVVSSLQKTIYIRKKIFNVF</sequence>
<organism evidence="1 2">
    <name type="scientific">Roseivirga pacifica</name>
    <dbReference type="NCBI Taxonomy" id="1267423"/>
    <lineage>
        <taxon>Bacteria</taxon>
        <taxon>Pseudomonadati</taxon>
        <taxon>Bacteroidota</taxon>
        <taxon>Cytophagia</taxon>
        <taxon>Cytophagales</taxon>
        <taxon>Roseivirgaceae</taxon>
        <taxon>Roseivirga</taxon>
    </lineage>
</organism>
<dbReference type="SUPFAM" id="SSF54637">
    <property type="entry name" value="Thioesterase/thiol ester dehydrase-isomerase"/>
    <property type="match status" value="1"/>
</dbReference>
<dbReference type="Pfam" id="PF14539">
    <property type="entry name" value="DUF4442"/>
    <property type="match status" value="1"/>
</dbReference>
<dbReference type="InterPro" id="IPR027961">
    <property type="entry name" value="DUF4442"/>
</dbReference>
<protein>
    <submittedName>
        <fullName evidence="1">Acyl-coenzyme A thioesterase PaaI, contains HGG motif</fullName>
    </submittedName>
</protein>
<dbReference type="InterPro" id="IPR029069">
    <property type="entry name" value="HotDog_dom_sf"/>
</dbReference>
<gene>
    <name evidence="1" type="ORF">SAMN05216290_3106</name>
</gene>
<evidence type="ECO:0000313" key="1">
    <source>
        <dbReference type="EMBL" id="SEW35817.1"/>
    </source>
</evidence>
<reference evidence="2" key="1">
    <citation type="submission" date="2016-10" db="EMBL/GenBank/DDBJ databases">
        <authorList>
            <person name="Varghese N."/>
            <person name="Submissions S."/>
        </authorList>
    </citation>
    <scope>NUCLEOTIDE SEQUENCE [LARGE SCALE GENOMIC DNA]</scope>
    <source>
        <strain evidence="2">CGMCC 1.12402</strain>
    </source>
</reference>
<accession>A0A1I0R5T6</accession>
<dbReference type="STRING" id="1267423.SAMN05216290_3106"/>
<dbReference type="GeneID" id="99987784"/>
<name>A0A1I0R5T6_9BACT</name>
<dbReference type="EMBL" id="FOIR01000003">
    <property type="protein sequence ID" value="SEW35817.1"/>
    <property type="molecule type" value="Genomic_DNA"/>
</dbReference>
<dbReference type="AlphaFoldDB" id="A0A1I0R5T6"/>
<dbReference type="RefSeq" id="WP_222843667.1">
    <property type="nucleotide sequence ID" value="NZ_FOIR01000003.1"/>
</dbReference>
<keyword evidence="2" id="KW-1185">Reference proteome</keyword>